<evidence type="ECO:0000256" key="1">
    <source>
        <dbReference type="ARBA" id="ARBA00006247"/>
    </source>
</evidence>
<feature type="binding site" evidence="8">
    <location>
        <position position="205"/>
    </location>
    <ligand>
        <name>Mn(2+)</name>
        <dbReference type="ChEBI" id="CHEBI:29035"/>
        <label>2</label>
    </ligand>
</feature>
<dbReference type="InterPro" id="IPR017153">
    <property type="entry name" value="CNDP/DUG1"/>
</dbReference>
<feature type="binding site" description="in other chain" evidence="7">
    <location>
        <position position="205"/>
    </location>
    <ligand>
        <name>substrate</name>
        <note>ligand shared between homodimeric partners</note>
    </ligand>
</feature>
<dbReference type="OrthoDB" id="7832001at2759"/>
<keyword evidence="8" id="KW-0464">Manganese</keyword>
<dbReference type="PIRSF" id="PIRSF037242">
    <property type="entry name" value="CNDP_dipeptidase"/>
    <property type="match status" value="1"/>
</dbReference>
<feature type="binding site" evidence="8">
    <location>
        <position position="455"/>
    </location>
    <ligand>
        <name>Mn(2+)</name>
        <dbReference type="ChEBI" id="CHEBI:29035"/>
        <label>1</label>
    </ligand>
</feature>
<evidence type="ECO:0000256" key="6">
    <source>
        <dbReference type="PIRSR" id="PIRSR037242-1"/>
    </source>
</evidence>
<dbReference type="Pfam" id="PF01546">
    <property type="entry name" value="Peptidase_M20"/>
    <property type="match status" value="1"/>
</dbReference>
<dbReference type="GO" id="GO:0070573">
    <property type="term" value="F:metallodipeptidase activity"/>
    <property type="evidence" value="ECO:0007669"/>
    <property type="project" value="InterPro"/>
</dbReference>
<evidence type="ECO:0000259" key="10">
    <source>
        <dbReference type="Pfam" id="PF07687"/>
    </source>
</evidence>
<keyword evidence="5" id="KW-0482">Metalloprotease</keyword>
<feature type="active site" description="Proton acceptor" evidence="6">
    <location>
        <position position="172"/>
    </location>
</feature>
<keyword evidence="3 8" id="KW-0479">Metal-binding</keyword>
<feature type="binding site" evidence="8">
    <location>
        <position position="138"/>
    </location>
    <ligand>
        <name>Mn(2+)</name>
        <dbReference type="ChEBI" id="CHEBI:29035"/>
        <label>1</label>
    </ligand>
</feature>
<feature type="binding site" description="in other chain" evidence="7">
    <location>
        <position position="427"/>
    </location>
    <ligand>
        <name>substrate</name>
        <note>ligand shared between homodimeric partners</note>
    </ligand>
</feature>
<accession>A0A9P6L424</accession>
<dbReference type="Gene3D" id="3.40.630.10">
    <property type="entry name" value="Zn peptidases"/>
    <property type="match status" value="1"/>
</dbReference>
<dbReference type="PANTHER" id="PTHR43270">
    <property type="entry name" value="BETA-ALA-HIS DIPEPTIDASE"/>
    <property type="match status" value="1"/>
</dbReference>
<dbReference type="SUPFAM" id="SSF53187">
    <property type="entry name" value="Zn-dependent exopeptidases"/>
    <property type="match status" value="1"/>
</dbReference>
<reference evidence="11" key="1">
    <citation type="journal article" date="2020" name="Nat. Commun.">
        <title>Large-scale genome sequencing of mycorrhizal fungi provides insights into the early evolution of symbiotic traits.</title>
        <authorList>
            <person name="Miyauchi S."/>
            <person name="Kiss E."/>
            <person name="Kuo A."/>
            <person name="Drula E."/>
            <person name="Kohler A."/>
            <person name="Sanchez-Garcia M."/>
            <person name="Morin E."/>
            <person name="Andreopoulos B."/>
            <person name="Barry K.W."/>
            <person name="Bonito G."/>
            <person name="Buee M."/>
            <person name="Carver A."/>
            <person name="Chen C."/>
            <person name="Cichocki N."/>
            <person name="Clum A."/>
            <person name="Culley D."/>
            <person name="Crous P.W."/>
            <person name="Fauchery L."/>
            <person name="Girlanda M."/>
            <person name="Hayes R.D."/>
            <person name="Keri Z."/>
            <person name="LaButti K."/>
            <person name="Lipzen A."/>
            <person name="Lombard V."/>
            <person name="Magnuson J."/>
            <person name="Maillard F."/>
            <person name="Murat C."/>
            <person name="Nolan M."/>
            <person name="Ohm R.A."/>
            <person name="Pangilinan J."/>
            <person name="Pereira M.F."/>
            <person name="Perotto S."/>
            <person name="Peter M."/>
            <person name="Pfister S."/>
            <person name="Riley R."/>
            <person name="Sitrit Y."/>
            <person name="Stielow J.B."/>
            <person name="Szollosi G."/>
            <person name="Zifcakova L."/>
            <person name="Stursova M."/>
            <person name="Spatafora J.W."/>
            <person name="Tedersoo L."/>
            <person name="Vaario L.M."/>
            <person name="Yamada A."/>
            <person name="Yan M."/>
            <person name="Wang P."/>
            <person name="Xu J."/>
            <person name="Bruns T."/>
            <person name="Baldrian P."/>
            <person name="Vilgalys R."/>
            <person name="Dunand C."/>
            <person name="Henrissat B."/>
            <person name="Grigoriev I.V."/>
            <person name="Hibbett D."/>
            <person name="Nagy L.G."/>
            <person name="Martin F.M."/>
        </authorList>
    </citation>
    <scope>NUCLEOTIDE SEQUENCE</scope>
    <source>
        <strain evidence="11">UH-Tt-Lm1</strain>
    </source>
</reference>
<comment type="similarity">
    <text evidence="1">Belongs to the peptidase M20A family.</text>
</comment>
<keyword evidence="2" id="KW-0645">Protease</keyword>
<feature type="binding site" description="in other chain" evidence="7">
    <location>
        <position position="353"/>
    </location>
    <ligand>
        <name>substrate</name>
        <note>ligand shared between homodimeric partners</note>
    </ligand>
</feature>
<name>A0A9P6L424_9AGAM</name>
<feature type="binding site" description="in other chain" evidence="7">
    <location>
        <position position="455"/>
    </location>
    <ligand>
        <name>substrate</name>
        <note>ligand shared between homodimeric partners</note>
    </ligand>
</feature>
<feature type="binding site" evidence="8">
    <location>
        <position position="104"/>
    </location>
    <ligand>
        <name>Mn(2+)</name>
        <dbReference type="ChEBI" id="CHEBI:29035"/>
        <label>2</label>
    </ligand>
</feature>
<dbReference type="Gene3D" id="3.30.70.360">
    <property type="match status" value="1"/>
</dbReference>
<keyword evidence="12" id="KW-1185">Reference proteome</keyword>
<dbReference type="InterPro" id="IPR001261">
    <property type="entry name" value="ArgE/DapE_CS"/>
</dbReference>
<keyword evidence="4" id="KW-0378">Hydrolase</keyword>
<evidence type="ECO:0000256" key="8">
    <source>
        <dbReference type="PIRSR" id="PIRSR037242-3"/>
    </source>
</evidence>
<dbReference type="Proteomes" id="UP000736335">
    <property type="component" value="Unassembled WGS sequence"/>
</dbReference>
<feature type="binding site" evidence="8">
    <location>
        <position position="173"/>
    </location>
    <ligand>
        <name>Mn(2+)</name>
        <dbReference type="ChEBI" id="CHEBI:29035"/>
        <label>1</label>
    </ligand>
</feature>
<dbReference type="CDD" id="cd05676">
    <property type="entry name" value="M20_dipept_like_CNDP"/>
    <property type="match status" value="1"/>
</dbReference>
<feature type="active site" evidence="6">
    <location>
        <position position="106"/>
    </location>
</feature>
<evidence type="ECO:0000256" key="5">
    <source>
        <dbReference type="ARBA" id="ARBA00023049"/>
    </source>
</evidence>
<comment type="cofactor">
    <cofactor evidence="8">
        <name>Mn(2+)</name>
        <dbReference type="ChEBI" id="CHEBI:29035"/>
    </cofactor>
    <text evidence="8">Binds 2 manganese ions per subunit.</text>
</comment>
<evidence type="ECO:0000256" key="2">
    <source>
        <dbReference type="ARBA" id="ARBA00022670"/>
    </source>
</evidence>
<organism evidence="11 12">
    <name type="scientific">Thelephora terrestris</name>
    <dbReference type="NCBI Taxonomy" id="56493"/>
    <lineage>
        <taxon>Eukaryota</taxon>
        <taxon>Fungi</taxon>
        <taxon>Dikarya</taxon>
        <taxon>Basidiomycota</taxon>
        <taxon>Agaricomycotina</taxon>
        <taxon>Agaricomycetes</taxon>
        <taxon>Thelephorales</taxon>
        <taxon>Thelephoraceae</taxon>
        <taxon>Thelephora</taxon>
    </lineage>
</organism>
<dbReference type="Pfam" id="PF07687">
    <property type="entry name" value="M20_dimer"/>
    <property type="match status" value="1"/>
</dbReference>
<dbReference type="InterPro" id="IPR002933">
    <property type="entry name" value="Peptidase_M20"/>
</dbReference>
<evidence type="ECO:0000256" key="9">
    <source>
        <dbReference type="PIRSR" id="PIRSR037242-4"/>
    </source>
</evidence>
<dbReference type="InterPro" id="IPR011650">
    <property type="entry name" value="Peptidase_M20_dimer"/>
</dbReference>
<dbReference type="GO" id="GO:0006508">
    <property type="term" value="P:proteolysis"/>
    <property type="evidence" value="ECO:0007669"/>
    <property type="project" value="UniProtKB-KW"/>
</dbReference>
<evidence type="ECO:0000313" key="11">
    <source>
        <dbReference type="EMBL" id="KAF9781299.1"/>
    </source>
</evidence>
<comment type="caution">
    <text evidence="11">The sequence shown here is derived from an EMBL/GenBank/DDBJ whole genome shotgun (WGS) entry which is preliminary data.</text>
</comment>
<evidence type="ECO:0000256" key="3">
    <source>
        <dbReference type="ARBA" id="ARBA00022723"/>
    </source>
</evidence>
<feature type="site" description="Important for catalytic activity" evidence="9">
    <location>
        <position position="238"/>
    </location>
</feature>
<feature type="binding site" evidence="7">
    <location>
        <position position="340"/>
    </location>
    <ligand>
        <name>substrate</name>
        <note>ligand shared between homodimeric partners</note>
    </ligand>
</feature>
<dbReference type="InterPro" id="IPR051458">
    <property type="entry name" value="Cyt/Met_Dipeptidase"/>
</dbReference>
<evidence type="ECO:0000313" key="12">
    <source>
        <dbReference type="Proteomes" id="UP000736335"/>
    </source>
</evidence>
<sequence>MPAPATFLGYIDEHADRFIKRLADAVAIPRRLNAFSVSGDRTHREDVVKMAKFMEDQLKALGVQTRLVDLGTENLEGHEIKVPPAVLGKIGEDPGKKTILVYGHFDVQPAIKSDGWNTDPFTLTIADDGQLIGRGSSDDKGPILGWLNVLEAHKDLGIELPVNLRLVFEGMEESGSIGLDEFIAAEHARGKDGWFHGVDAVCISDNYWLNTRTPCVTYGLRGLVYILVEVSGPTRDLHSGVFGRTVHEPMTDLIALLGKLVTSDGKILVPGVDDMISAADDEEKALYECLDYSIADIEASAGAPIALSDDKIQVLMGRMRQPSLSIHGIEGAFYGAGAKTVIPAKVTGKFSIRLVPPQTPDKINPLVVQYLEAEFAKLNSKNKLRVLLEHGGKPWVADIKHWNYEAAIKATQAVYNKRPDMTREGGSIPVTLTFAETLGVNVLLLPMGRGDDGAHSTNEKLDRSNFIEGTKLLGTYLHEVAAINA</sequence>
<dbReference type="GO" id="GO:0046872">
    <property type="term" value="F:metal ion binding"/>
    <property type="evidence" value="ECO:0007669"/>
    <property type="project" value="UniProtKB-KW"/>
</dbReference>
<gene>
    <name evidence="11" type="ORF">BJ322DRAFT_1220707</name>
</gene>
<proteinExistence type="inferred from homology"/>
<evidence type="ECO:0000256" key="7">
    <source>
        <dbReference type="PIRSR" id="PIRSR037242-2"/>
    </source>
</evidence>
<reference evidence="11" key="2">
    <citation type="submission" date="2020-11" db="EMBL/GenBank/DDBJ databases">
        <authorList>
            <consortium name="DOE Joint Genome Institute"/>
            <person name="Kuo A."/>
            <person name="Miyauchi S."/>
            <person name="Kiss E."/>
            <person name="Drula E."/>
            <person name="Kohler A."/>
            <person name="Sanchez-Garcia M."/>
            <person name="Andreopoulos B."/>
            <person name="Barry K.W."/>
            <person name="Bonito G."/>
            <person name="Buee M."/>
            <person name="Carver A."/>
            <person name="Chen C."/>
            <person name="Cichocki N."/>
            <person name="Clum A."/>
            <person name="Culley D."/>
            <person name="Crous P.W."/>
            <person name="Fauchery L."/>
            <person name="Girlanda M."/>
            <person name="Hayes R."/>
            <person name="Keri Z."/>
            <person name="Labutti K."/>
            <person name="Lipzen A."/>
            <person name="Lombard V."/>
            <person name="Magnuson J."/>
            <person name="Maillard F."/>
            <person name="Morin E."/>
            <person name="Murat C."/>
            <person name="Nolan M."/>
            <person name="Ohm R."/>
            <person name="Pangilinan J."/>
            <person name="Pereira M."/>
            <person name="Perotto S."/>
            <person name="Peter M."/>
            <person name="Riley R."/>
            <person name="Sitrit Y."/>
            <person name="Stielow B."/>
            <person name="Szollosi G."/>
            <person name="Zifcakova L."/>
            <person name="Stursova M."/>
            <person name="Spatafora J.W."/>
            <person name="Tedersoo L."/>
            <person name="Vaario L.-M."/>
            <person name="Yamada A."/>
            <person name="Yan M."/>
            <person name="Wang P."/>
            <person name="Xu J."/>
            <person name="Bruns T."/>
            <person name="Baldrian P."/>
            <person name="Vilgalys R."/>
            <person name="Henrissat B."/>
            <person name="Grigoriev I.V."/>
            <person name="Hibbett D."/>
            <person name="Nagy L.G."/>
            <person name="Martin F.M."/>
        </authorList>
    </citation>
    <scope>NUCLEOTIDE SEQUENCE</scope>
    <source>
        <strain evidence="11">UH-Tt-Lm1</strain>
    </source>
</reference>
<protein>
    <recommendedName>
        <fullName evidence="10">Peptidase M20 dimerisation domain-containing protein</fullName>
    </recommendedName>
</protein>
<dbReference type="PROSITE" id="PS00759">
    <property type="entry name" value="ARGE_DAPE_CPG2_2"/>
    <property type="match status" value="1"/>
</dbReference>
<evidence type="ECO:0000256" key="4">
    <source>
        <dbReference type="ARBA" id="ARBA00022801"/>
    </source>
</evidence>
<dbReference type="AlphaFoldDB" id="A0A9P6L424"/>
<feature type="binding site" evidence="7">
    <location>
        <position position="238"/>
    </location>
    <ligand>
        <name>substrate</name>
        <note>ligand shared between homodimeric partners</note>
    </ligand>
</feature>
<feature type="domain" description="Peptidase M20 dimerisation" evidence="10">
    <location>
        <begin position="218"/>
        <end position="376"/>
    </location>
</feature>
<dbReference type="PANTHER" id="PTHR43270:SF4">
    <property type="entry name" value="CARNOSINE DIPEPTIDASE 2, ISOFORM A"/>
    <property type="match status" value="1"/>
</dbReference>
<feature type="binding site" evidence="8">
    <location>
        <position position="138"/>
    </location>
    <ligand>
        <name>Mn(2+)</name>
        <dbReference type="ChEBI" id="CHEBI:29035"/>
        <label>2</label>
    </ligand>
</feature>
<dbReference type="EMBL" id="WIUZ02000014">
    <property type="protein sequence ID" value="KAF9781299.1"/>
    <property type="molecule type" value="Genomic_DNA"/>
</dbReference>